<reference evidence="1 2" key="1">
    <citation type="journal article" date="2008" name="Int. J. Syst. Evol. Microbiol.">
        <title>Neptunomonas japonica sp. nov., an Osedax japonicus symbiont-like bacterium isolated from sediment adjacent to sperm whale carcasses off Kagoshima, Japan.</title>
        <authorList>
            <person name="Miyazaki M."/>
            <person name="Nogi Y."/>
            <person name="Fujiwara Y."/>
            <person name="Kawato M."/>
            <person name="Kubokawa K."/>
            <person name="Horikoshi K."/>
        </authorList>
    </citation>
    <scope>NUCLEOTIDE SEQUENCE [LARGE SCALE GENOMIC DNA]</scope>
    <source>
        <strain evidence="1 2">JAMM 1380</strain>
    </source>
</reference>
<name>A0A7R6PRL4_9GAMM</name>
<protein>
    <submittedName>
        <fullName evidence="1">Uncharacterized protein</fullName>
    </submittedName>
</protein>
<dbReference type="RefSeq" id="WP_201349739.1">
    <property type="nucleotide sequence ID" value="NZ_AP014546.1"/>
</dbReference>
<evidence type="ECO:0000313" key="1">
    <source>
        <dbReference type="EMBL" id="BBB29105.1"/>
    </source>
</evidence>
<gene>
    <name evidence="1" type="ORF">NEJAP_1151</name>
</gene>
<evidence type="ECO:0000313" key="2">
    <source>
        <dbReference type="Proteomes" id="UP000595332"/>
    </source>
</evidence>
<organism evidence="1 2">
    <name type="scientific">Neptunomonas japonica JAMM 1380</name>
    <dbReference type="NCBI Taxonomy" id="1441457"/>
    <lineage>
        <taxon>Bacteria</taxon>
        <taxon>Pseudomonadati</taxon>
        <taxon>Pseudomonadota</taxon>
        <taxon>Gammaproteobacteria</taxon>
        <taxon>Oceanospirillales</taxon>
        <taxon>Oceanospirillaceae</taxon>
        <taxon>Neptunomonas</taxon>
    </lineage>
</organism>
<dbReference type="EMBL" id="AP014546">
    <property type="protein sequence ID" value="BBB29105.1"/>
    <property type="molecule type" value="Genomic_DNA"/>
</dbReference>
<keyword evidence="2" id="KW-1185">Reference proteome</keyword>
<sequence>MSDHLDLQNATTADELLRLYVSTDDNDLLMPALCKKRDQFLDNLDDVSNAAEVTGLIHWLLRENHISPQGETLDEIADRLGDLDIEANTDNYSELIFMIKIAVARLDDIMLDNI</sequence>
<dbReference type="AlphaFoldDB" id="A0A7R6PRL4"/>
<accession>A0A7R6PRL4</accession>
<dbReference type="KEGG" id="njp:NEJAP_1151"/>
<proteinExistence type="predicted"/>
<dbReference type="Proteomes" id="UP000595332">
    <property type="component" value="Chromosome"/>
</dbReference>